<gene>
    <name evidence="1" type="ORF">EMEDMD4_1320004</name>
</gene>
<organism evidence="1">
    <name type="scientific">Sinorhizobium medicae</name>
    <dbReference type="NCBI Taxonomy" id="110321"/>
    <lineage>
        <taxon>Bacteria</taxon>
        <taxon>Pseudomonadati</taxon>
        <taxon>Pseudomonadota</taxon>
        <taxon>Alphaproteobacteria</taxon>
        <taxon>Hyphomicrobiales</taxon>
        <taxon>Rhizobiaceae</taxon>
        <taxon>Sinorhizobium/Ensifer group</taxon>
        <taxon>Sinorhizobium</taxon>
    </lineage>
</organism>
<dbReference type="AlphaFoldDB" id="A0A508WS99"/>
<sequence length="106" mass="12005">MKSALPSPARAGQRSCDFDDTVSGGRWIISETDAGRIPRTVNSIFWFRKANADATTIFWDEFYSGAFKYMFYAVHSATSQLLASLQATYCLRRNVRCFRQLAHPPS</sequence>
<protein>
    <submittedName>
        <fullName evidence="1">Uncharacterized protein</fullName>
    </submittedName>
</protein>
<dbReference type="EMBL" id="CABFNB010000038">
    <property type="protein sequence ID" value="VTZ60113.1"/>
    <property type="molecule type" value="Genomic_DNA"/>
</dbReference>
<dbReference type="Proteomes" id="UP000507954">
    <property type="component" value="Unassembled WGS sequence"/>
</dbReference>
<proteinExistence type="predicted"/>
<evidence type="ECO:0000313" key="1">
    <source>
        <dbReference type="EMBL" id="VTZ60113.1"/>
    </source>
</evidence>
<name>A0A508WS99_9HYPH</name>
<accession>A0A508WS99</accession>
<reference evidence="1" key="1">
    <citation type="submission" date="2019-06" db="EMBL/GenBank/DDBJ databases">
        <authorList>
            <person name="Le Quere A."/>
            <person name="Colella S."/>
        </authorList>
    </citation>
    <scope>NUCLEOTIDE SEQUENCE</scope>
    <source>
        <strain evidence="1">EmedicaeMD41</strain>
    </source>
</reference>